<dbReference type="KEGG" id="bfu:BCIN_13g05320"/>
<dbReference type="VEuPathDB" id="FungiDB:Bcin13g05320"/>
<feature type="transmembrane region" description="Helical" evidence="2">
    <location>
        <begin position="27"/>
        <end position="46"/>
    </location>
</feature>
<name>A0A384K2E2_BOTFB</name>
<feature type="region of interest" description="Disordered" evidence="1">
    <location>
        <begin position="90"/>
        <end position="123"/>
    </location>
</feature>
<gene>
    <name evidence="3" type="ORF">BCIN_13g05320</name>
</gene>
<evidence type="ECO:0000313" key="3">
    <source>
        <dbReference type="EMBL" id="ATZ56697.1"/>
    </source>
</evidence>
<accession>A0A384K2E2</accession>
<reference evidence="3 4" key="1">
    <citation type="journal article" date="2011" name="PLoS Genet.">
        <title>Genomic analysis of the necrotrophic fungal pathogens Sclerotinia sclerotiorum and Botrytis cinerea.</title>
        <authorList>
            <person name="Amselem J."/>
            <person name="Cuomo C.A."/>
            <person name="van Kan J.A."/>
            <person name="Viaud M."/>
            <person name="Benito E.P."/>
            <person name="Couloux A."/>
            <person name="Coutinho P.M."/>
            <person name="de Vries R.P."/>
            <person name="Dyer P.S."/>
            <person name="Fillinger S."/>
            <person name="Fournier E."/>
            <person name="Gout L."/>
            <person name="Hahn M."/>
            <person name="Kohn L."/>
            <person name="Lapalu N."/>
            <person name="Plummer K.M."/>
            <person name="Pradier J.M."/>
            <person name="Quevillon E."/>
            <person name="Sharon A."/>
            <person name="Simon A."/>
            <person name="ten Have A."/>
            <person name="Tudzynski B."/>
            <person name="Tudzynski P."/>
            <person name="Wincker P."/>
            <person name="Andrew M."/>
            <person name="Anthouard V."/>
            <person name="Beever R.E."/>
            <person name="Beffa R."/>
            <person name="Benoit I."/>
            <person name="Bouzid O."/>
            <person name="Brault B."/>
            <person name="Chen Z."/>
            <person name="Choquer M."/>
            <person name="Collemare J."/>
            <person name="Cotton P."/>
            <person name="Danchin E.G."/>
            <person name="Da Silva C."/>
            <person name="Gautier A."/>
            <person name="Giraud C."/>
            <person name="Giraud T."/>
            <person name="Gonzalez C."/>
            <person name="Grossetete S."/>
            <person name="Guldener U."/>
            <person name="Henrissat B."/>
            <person name="Howlett B.J."/>
            <person name="Kodira C."/>
            <person name="Kretschmer M."/>
            <person name="Lappartient A."/>
            <person name="Leroch M."/>
            <person name="Levis C."/>
            <person name="Mauceli E."/>
            <person name="Neuveglise C."/>
            <person name="Oeser B."/>
            <person name="Pearson M."/>
            <person name="Poulain J."/>
            <person name="Poussereau N."/>
            <person name="Quesneville H."/>
            <person name="Rascle C."/>
            <person name="Schumacher J."/>
            <person name="Segurens B."/>
            <person name="Sexton A."/>
            <person name="Silva E."/>
            <person name="Sirven C."/>
            <person name="Soanes D.M."/>
            <person name="Talbot N.J."/>
            <person name="Templeton M."/>
            <person name="Yandava C."/>
            <person name="Yarden O."/>
            <person name="Zeng Q."/>
            <person name="Rollins J.A."/>
            <person name="Lebrun M.H."/>
            <person name="Dickman M."/>
        </authorList>
    </citation>
    <scope>NUCLEOTIDE SEQUENCE [LARGE SCALE GENOMIC DNA]</scope>
    <source>
        <strain evidence="3 4">B05.10</strain>
    </source>
</reference>
<dbReference type="RefSeq" id="XP_001554787.1">
    <property type="nucleotide sequence ID" value="XM_001554737.2"/>
</dbReference>
<keyword evidence="2" id="KW-0812">Transmembrane</keyword>
<dbReference type="GeneID" id="5435348"/>
<feature type="compositionally biased region" description="Basic and acidic residues" evidence="1">
    <location>
        <begin position="197"/>
        <end position="207"/>
    </location>
</feature>
<keyword evidence="4" id="KW-1185">Reference proteome</keyword>
<evidence type="ECO:0000256" key="1">
    <source>
        <dbReference type="SAM" id="MobiDB-lite"/>
    </source>
</evidence>
<proteinExistence type="predicted"/>
<keyword evidence="2" id="KW-0472">Membrane</keyword>
<reference evidence="3 4" key="3">
    <citation type="journal article" date="2017" name="Mol. Plant Pathol.">
        <title>A gapless genome sequence of the fungus Botrytis cinerea.</title>
        <authorList>
            <person name="Van Kan J.A."/>
            <person name="Stassen J.H."/>
            <person name="Mosbach A."/>
            <person name="Van Der Lee T.A."/>
            <person name="Faino L."/>
            <person name="Farmer A.D."/>
            <person name="Papasotiriou D.G."/>
            <person name="Zhou S."/>
            <person name="Seidl M.F."/>
            <person name="Cottam E."/>
            <person name="Edel D."/>
            <person name="Hahn M."/>
            <person name="Schwartz D.C."/>
            <person name="Dietrich R.A."/>
            <person name="Widdison S."/>
            <person name="Scalliet G."/>
        </authorList>
    </citation>
    <scope>NUCLEOTIDE SEQUENCE [LARGE SCALE GENOMIC DNA]</scope>
    <source>
        <strain evidence="3 4">B05.10</strain>
    </source>
</reference>
<organism evidence="3 4">
    <name type="scientific">Botryotinia fuckeliana (strain B05.10)</name>
    <name type="common">Noble rot fungus</name>
    <name type="synonym">Botrytis cinerea</name>
    <dbReference type="NCBI Taxonomy" id="332648"/>
    <lineage>
        <taxon>Eukaryota</taxon>
        <taxon>Fungi</taxon>
        <taxon>Dikarya</taxon>
        <taxon>Ascomycota</taxon>
        <taxon>Pezizomycotina</taxon>
        <taxon>Leotiomycetes</taxon>
        <taxon>Helotiales</taxon>
        <taxon>Sclerotiniaceae</taxon>
        <taxon>Botrytis</taxon>
    </lineage>
</organism>
<keyword evidence="2" id="KW-1133">Transmembrane helix</keyword>
<evidence type="ECO:0000256" key="2">
    <source>
        <dbReference type="SAM" id="Phobius"/>
    </source>
</evidence>
<feature type="compositionally biased region" description="Polar residues" evidence="1">
    <location>
        <begin position="110"/>
        <end position="121"/>
    </location>
</feature>
<dbReference type="EMBL" id="CP009817">
    <property type="protein sequence ID" value="ATZ56697.1"/>
    <property type="molecule type" value="Genomic_DNA"/>
</dbReference>
<evidence type="ECO:0000313" key="4">
    <source>
        <dbReference type="Proteomes" id="UP000001798"/>
    </source>
</evidence>
<dbReference type="OrthoDB" id="3551790at2759"/>
<protein>
    <submittedName>
        <fullName evidence="3">Uncharacterized protein</fullName>
    </submittedName>
</protein>
<feature type="region of interest" description="Disordered" evidence="1">
    <location>
        <begin position="192"/>
        <end position="217"/>
    </location>
</feature>
<sequence>MSSTSYSWTNTAAIARKATRATGEKKFSTLQTFLIALGVLIVFGIIDNVTPLWSALGIKSCAEYSESIDFEDHTPIIIDDDITEATQQQLMTPAAPRRDPRGRGRKQAQNEETPMTPTTLRRSSRVRELMAKNGLATPVPTPTISKRTTKAKAKVVKTAPLDDFCEPVSTPTGRKKVIKGREKQIILDEYDAFMNEPEEKKAEKAPEDDFDYEGYSTPWTATQRKNVSKGRFGKVVKGKGKKKA</sequence>
<dbReference type="AlphaFoldDB" id="A0A384K2E2"/>
<dbReference type="Proteomes" id="UP000001798">
    <property type="component" value="Chromosome 13"/>
</dbReference>
<reference evidence="3 4" key="2">
    <citation type="journal article" date="2012" name="Eukaryot. Cell">
        <title>Genome update of Botrytis cinerea strains B05.10 and T4.</title>
        <authorList>
            <person name="Staats M."/>
            <person name="van Kan J.A."/>
        </authorList>
    </citation>
    <scope>NUCLEOTIDE SEQUENCE [LARGE SCALE GENOMIC DNA]</scope>
    <source>
        <strain evidence="3 4">B05.10</strain>
    </source>
</reference>